<evidence type="ECO:0000256" key="1">
    <source>
        <dbReference type="SAM" id="MobiDB-lite"/>
    </source>
</evidence>
<dbReference type="AlphaFoldDB" id="A0A9P3HAC2"/>
<gene>
    <name evidence="2" type="ORF">EMPS_05459</name>
</gene>
<feature type="compositionally biased region" description="Acidic residues" evidence="1">
    <location>
        <begin position="358"/>
        <end position="377"/>
    </location>
</feature>
<dbReference type="OrthoDB" id="2416955at2759"/>
<comment type="caution">
    <text evidence="2">The sequence shown here is derived from an EMBL/GenBank/DDBJ whole genome shotgun (WGS) entry which is preliminary data.</text>
</comment>
<feature type="compositionally biased region" description="Low complexity" evidence="1">
    <location>
        <begin position="101"/>
        <end position="117"/>
    </location>
</feature>
<organism evidence="2 3">
    <name type="scientific">Entomortierella parvispora</name>
    <dbReference type="NCBI Taxonomy" id="205924"/>
    <lineage>
        <taxon>Eukaryota</taxon>
        <taxon>Fungi</taxon>
        <taxon>Fungi incertae sedis</taxon>
        <taxon>Mucoromycota</taxon>
        <taxon>Mortierellomycotina</taxon>
        <taxon>Mortierellomycetes</taxon>
        <taxon>Mortierellales</taxon>
        <taxon>Mortierellaceae</taxon>
        <taxon>Entomortierella</taxon>
    </lineage>
</organism>
<keyword evidence="3" id="KW-1185">Reference proteome</keyword>
<dbReference type="Proteomes" id="UP000827284">
    <property type="component" value="Unassembled WGS sequence"/>
</dbReference>
<protein>
    <submittedName>
        <fullName evidence="2">Uncharacterized protein</fullName>
    </submittedName>
</protein>
<proteinExistence type="predicted"/>
<feature type="region of interest" description="Disordered" evidence="1">
    <location>
        <begin position="349"/>
        <end position="399"/>
    </location>
</feature>
<sequence>MAATTPQAWSSLFYDSPSASTTQHLYTEEAIQNDSLTAYQVIEKADSNSSLLIEMVSALNLDNETLLSFGDNDLIQTLHRECQEMADYLSARIWHDSGNLSTSNHSNGAASSSSSSSYPGQYGKAVAEEARIAAFISSSEKIQYAFKKFEETRDFLQARELQQEEEDKIRVLPHRFLDDVDDYAQNTSALDEEDNDLDVRGYLHRDDMVNFSRARVDVHREHSLKSEEPLVWKLDPREDFKVNQTKMKKKVDQATIDRIYKERLLEKSPLNSTHGLTAPKTITPDMLADDEENVEAEMATMDGLDQYQLPAGGAGPSQAAAEEVKAAEETKVLENEEEEEILEGVERINNHALFPDPVQDDTDDEEEEKENAEEDEAGILSDDSWEEIPRHMSPVSGIKGVTQRLDQLLVDDDEAPTSTVSSSTSSFLLTTDAATTPNFNAISST</sequence>
<reference evidence="2" key="2">
    <citation type="journal article" date="2022" name="Microbiol. Resour. Announc.">
        <title>Whole-Genome Sequence of Entomortierella parvispora E1425, a Mucoromycotan Fungus Associated with Burkholderiaceae-Related Endosymbiotic Bacteria.</title>
        <authorList>
            <person name="Herlambang A."/>
            <person name="Guo Y."/>
            <person name="Takashima Y."/>
            <person name="Narisawa K."/>
            <person name="Ohta H."/>
            <person name="Nishizawa T."/>
        </authorList>
    </citation>
    <scope>NUCLEOTIDE SEQUENCE</scope>
    <source>
        <strain evidence="2">E1425</strain>
    </source>
</reference>
<evidence type="ECO:0000313" key="2">
    <source>
        <dbReference type="EMBL" id="GJJ73101.1"/>
    </source>
</evidence>
<name>A0A9P3HAC2_9FUNG</name>
<feature type="region of interest" description="Disordered" evidence="1">
    <location>
        <begin position="100"/>
        <end position="120"/>
    </location>
</feature>
<reference evidence="2" key="1">
    <citation type="submission" date="2021-11" db="EMBL/GenBank/DDBJ databases">
        <authorList>
            <person name="Herlambang A."/>
            <person name="Guo Y."/>
            <person name="Takashima Y."/>
            <person name="Nishizawa T."/>
        </authorList>
    </citation>
    <scope>NUCLEOTIDE SEQUENCE</scope>
    <source>
        <strain evidence="2">E1425</strain>
    </source>
</reference>
<accession>A0A9P3HAC2</accession>
<evidence type="ECO:0000313" key="3">
    <source>
        <dbReference type="Proteomes" id="UP000827284"/>
    </source>
</evidence>
<dbReference type="EMBL" id="BQFW01000007">
    <property type="protein sequence ID" value="GJJ73101.1"/>
    <property type="molecule type" value="Genomic_DNA"/>
</dbReference>